<comment type="caution">
    <text evidence="1">The sequence shown here is derived from an EMBL/GenBank/DDBJ whole genome shotgun (WGS) entry which is preliminary data.</text>
</comment>
<dbReference type="AlphaFoldDB" id="F3L4G2"/>
<gene>
    <name evidence="1" type="ORF">IMCC3088_2563</name>
</gene>
<protein>
    <submittedName>
        <fullName evidence="1">Uncharacterized protein</fullName>
    </submittedName>
</protein>
<reference evidence="1 2" key="1">
    <citation type="journal article" date="2011" name="J. Bacteriol.">
        <title>Genome sequence of strain IMCC3088, a proteorhodopsin-containing marine bacterium belonging to the OM60/NOR5 clade.</title>
        <authorList>
            <person name="Jang Y."/>
            <person name="Oh H.M."/>
            <person name="Kang I."/>
            <person name="Lee K."/>
            <person name="Yang S.J."/>
            <person name="Cho J.C."/>
        </authorList>
    </citation>
    <scope>NUCLEOTIDE SEQUENCE [LARGE SCALE GENOMIC DNA]</scope>
    <source>
        <strain evidence="1 2">IMCC3088</strain>
    </source>
</reference>
<organism evidence="1 2">
    <name type="scientific">Aequoribacter fuscus</name>
    <dbReference type="NCBI Taxonomy" id="2518989"/>
    <lineage>
        <taxon>Bacteria</taxon>
        <taxon>Pseudomonadati</taxon>
        <taxon>Pseudomonadota</taxon>
        <taxon>Gammaproteobacteria</taxon>
        <taxon>Cellvibrionales</taxon>
        <taxon>Halieaceae</taxon>
        <taxon>Aequoribacter</taxon>
    </lineage>
</organism>
<name>F3L4G2_9GAMM</name>
<dbReference type="STRING" id="2518989.IMCC3088_2563"/>
<proteinExistence type="predicted"/>
<dbReference type="Proteomes" id="UP000005615">
    <property type="component" value="Unassembled WGS sequence"/>
</dbReference>
<evidence type="ECO:0000313" key="2">
    <source>
        <dbReference type="Proteomes" id="UP000005615"/>
    </source>
</evidence>
<sequence length="56" mass="6347">MYWRALAPNDEGFYRVGLNLRMADPGVVADLPLDQFDGLDTWQRTVCPECVVADVF</sequence>
<accession>F3L4G2</accession>
<evidence type="ECO:0000313" key="1">
    <source>
        <dbReference type="EMBL" id="EGG28798.1"/>
    </source>
</evidence>
<dbReference type="EMBL" id="AEIG01000082">
    <property type="protein sequence ID" value="EGG28798.1"/>
    <property type="molecule type" value="Genomic_DNA"/>
</dbReference>
<keyword evidence="2" id="KW-1185">Reference proteome</keyword>